<gene>
    <name evidence="1" type="ORF">S03H2_18148</name>
</gene>
<proteinExistence type="predicted"/>
<reference evidence="1" key="1">
    <citation type="journal article" date="2014" name="Front. Microbiol.">
        <title>High frequency of phylogenetically diverse reductive dehalogenase-homologous genes in deep subseafloor sedimentary metagenomes.</title>
        <authorList>
            <person name="Kawai M."/>
            <person name="Futagami T."/>
            <person name="Toyoda A."/>
            <person name="Takaki Y."/>
            <person name="Nishi S."/>
            <person name="Hori S."/>
            <person name="Arai W."/>
            <person name="Tsubouchi T."/>
            <person name="Morono Y."/>
            <person name="Uchiyama I."/>
            <person name="Ito T."/>
            <person name="Fujiyama A."/>
            <person name="Inagaki F."/>
            <person name="Takami H."/>
        </authorList>
    </citation>
    <scope>NUCLEOTIDE SEQUENCE</scope>
    <source>
        <strain evidence="1">Expedition CK06-06</strain>
    </source>
</reference>
<name>X1GU74_9ZZZZ</name>
<organism evidence="1">
    <name type="scientific">marine sediment metagenome</name>
    <dbReference type="NCBI Taxonomy" id="412755"/>
    <lineage>
        <taxon>unclassified sequences</taxon>
        <taxon>metagenomes</taxon>
        <taxon>ecological metagenomes</taxon>
    </lineage>
</organism>
<protein>
    <recommendedName>
        <fullName evidence="2">CARDB domain-containing protein</fullName>
    </recommendedName>
</protein>
<comment type="caution">
    <text evidence="1">The sequence shown here is derived from an EMBL/GenBank/DDBJ whole genome shotgun (WGS) entry which is preliminary data.</text>
</comment>
<evidence type="ECO:0000313" key="1">
    <source>
        <dbReference type="EMBL" id="GAH36548.1"/>
    </source>
</evidence>
<accession>X1GU74</accession>
<dbReference type="EMBL" id="BARU01009401">
    <property type="protein sequence ID" value="GAH36548.1"/>
    <property type="molecule type" value="Genomic_DNA"/>
</dbReference>
<sequence length="211" mass="22136">MITKFVTSLALAIVILASLALPASAQGPVDLELGGEGATGWNIGNVSPGDSGTKTVTLHNAGDRDGFVTLWISDTVSGEGINPESETGDTSAPGELDHYLLFNISCSGLDSNISLPTTIDSLPQSASDTDYIKISPLNAGGTITLDWQWQLPVETGNEVQGDSLSFTINYMLEEFPPSSSGWWLPGRPSRLGTTDVRGMVGTGCVFLRSAT</sequence>
<evidence type="ECO:0008006" key="2">
    <source>
        <dbReference type="Google" id="ProtNLM"/>
    </source>
</evidence>
<feature type="non-terminal residue" evidence="1">
    <location>
        <position position="211"/>
    </location>
</feature>
<dbReference type="AlphaFoldDB" id="X1GU74"/>